<protein>
    <recommendedName>
        <fullName evidence="2">dihydrofolate reductase</fullName>
        <ecNumber evidence="2">1.5.1.3</ecNumber>
    </recommendedName>
</protein>
<evidence type="ECO:0000256" key="3">
    <source>
        <dbReference type="ARBA" id="ARBA00022563"/>
    </source>
</evidence>
<dbReference type="PROSITE" id="PS51330">
    <property type="entry name" value="DHFR_2"/>
    <property type="match status" value="1"/>
</dbReference>
<dbReference type="EMBL" id="MN739867">
    <property type="protein sequence ID" value="QHT75322.1"/>
    <property type="molecule type" value="Genomic_DNA"/>
</dbReference>
<dbReference type="GO" id="GO:0046654">
    <property type="term" value="P:tetrahydrofolate biosynthetic process"/>
    <property type="evidence" value="ECO:0007669"/>
    <property type="project" value="InterPro"/>
</dbReference>
<dbReference type="GO" id="GO:0050661">
    <property type="term" value="F:NADP binding"/>
    <property type="evidence" value="ECO:0007669"/>
    <property type="project" value="InterPro"/>
</dbReference>
<dbReference type="Pfam" id="PF00186">
    <property type="entry name" value="DHFR_1"/>
    <property type="match status" value="1"/>
</dbReference>
<dbReference type="PANTHER" id="PTHR48069:SF3">
    <property type="entry name" value="DIHYDROFOLATE REDUCTASE"/>
    <property type="match status" value="1"/>
</dbReference>
<dbReference type="PRINTS" id="PR00070">
    <property type="entry name" value="DHFR"/>
</dbReference>
<dbReference type="InterPro" id="IPR001796">
    <property type="entry name" value="DHFR_dom"/>
</dbReference>
<reference evidence="7" key="1">
    <citation type="journal article" date="2020" name="Nature">
        <title>Giant virus diversity and host interactions through global metagenomics.</title>
        <authorList>
            <person name="Schulz F."/>
            <person name="Roux S."/>
            <person name="Paez-Espino D."/>
            <person name="Jungbluth S."/>
            <person name="Walsh D.A."/>
            <person name="Denef V.J."/>
            <person name="McMahon K.D."/>
            <person name="Konstantinidis K.T."/>
            <person name="Eloe-Fadrosh E.A."/>
            <person name="Kyrpides N.C."/>
            <person name="Woyke T."/>
        </authorList>
    </citation>
    <scope>NUCLEOTIDE SEQUENCE</scope>
    <source>
        <strain evidence="7">GVMAG-M-3300023179-63</strain>
    </source>
</reference>
<dbReference type="Gene3D" id="3.40.430.10">
    <property type="entry name" value="Dihydrofolate Reductase, subunit A"/>
    <property type="match status" value="1"/>
</dbReference>
<dbReference type="InterPro" id="IPR024072">
    <property type="entry name" value="DHFR-like_dom_sf"/>
</dbReference>
<dbReference type="InterPro" id="IPR012259">
    <property type="entry name" value="DHFR"/>
</dbReference>
<name>A0A6C0H429_9ZZZZ</name>
<dbReference type="AlphaFoldDB" id="A0A6C0H429"/>
<evidence type="ECO:0000256" key="2">
    <source>
        <dbReference type="ARBA" id="ARBA00012856"/>
    </source>
</evidence>
<dbReference type="PANTHER" id="PTHR48069">
    <property type="entry name" value="DIHYDROFOLATE REDUCTASE"/>
    <property type="match status" value="1"/>
</dbReference>
<keyword evidence="5" id="KW-0560">Oxidoreductase</keyword>
<evidence type="ECO:0000259" key="6">
    <source>
        <dbReference type="PROSITE" id="PS51330"/>
    </source>
</evidence>
<dbReference type="CDD" id="cd00209">
    <property type="entry name" value="DHFR"/>
    <property type="match status" value="1"/>
</dbReference>
<keyword evidence="3" id="KW-0554">One-carbon metabolism</keyword>
<evidence type="ECO:0000313" key="7">
    <source>
        <dbReference type="EMBL" id="QHT75322.1"/>
    </source>
</evidence>
<dbReference type="GO" id="GO:0046655">
    <property type="term" value="P:folic acid metabolic process"/>
    <property type="evidence" value="ECO:0007669"/>
    <property type="project" value="TreeGrafter"/>
</dbReference>
<dbReference type="GO" id="GO:0004146">
    <property type="term" value="F:dihydrofolate reductase activity"/>
    <property type="evidence" value="ECO:0007669"/>
    <property type="project" value="UniProtKB-EC"/>
</dbReference>
<dbReference type="SUPFAM" id="SSF53597">
    <property type="entry name" value="Dihydrofolate reductase-like"/>
    <property type="match status" value="1"/>
</dbReference>
<dbReference type="EC" id="1.5.1.3" evidence="2"/>
<dbReference type="GO" id="GO:0006730">
    <property type="term" value="P:one-carbon metabolic process"/>
    <property type="evidence" value="ECO:0007669"/>
    <property type="project" value="UniProtKB-KW"/>
</dbReference>
<evidence type="ECO:0000256" key="1">
    <source>
        <dbReference type="ARBA" id="ARBA00004903"/>
    </source>
</evidence>
<accession>A0A6C0H429</accession>
<evidence type="ECO:0000256" key="5">
    <source>
        <dbReference type="ARBA" id="ARBA00023002"/>
    </source>
</evidence>
<dbReference type="GO" id="GO:0005739">
    <property type="term" value="C:mitochondrion"/>
    <property type="evidence" value="ECO:0007669"/>
    <property type="project" value="TreeGrafter"/>
</dbReference>
<feature type="domain" description="DHFR" evidence="6">
    <location>
        <begin position="2"/>
        <end position="186"/>
    </location>
</feature>
<organism evidence="7">
    <name type="scientific">viral metagenome</name>
    <dbReference type="NCBI Taxonomy" id="1070528"/>
    <lineage>
        <taxon>unclassified sequences</taxon>
        <taxon>metagenomes</taxon>
        <taxon>organismal metagenomes</taxon>
    </lineage>
</organism>
<keyword evidence="4" id="KW-0521">NADP</keyword>
<comment type="pathway">
    <text evidence="1">Cofactor biosynthesis; tetrahydrofolate biosynthesis; 5,6,7,8-tetrahydrofolate from 7,8-dihydrofolate: step 1/1.</text>
</comment>
<evidence type="ECO:0000256" key="4">
    <source>
        <dbReference type="ARBA" id="ARBA00022857"/>
    </source>
</evidence>
<proteinExistence type="predicted"/>
<dbReference type="GO" id="GO:0046452">
    <property type="term" value="P:dihydrofolate metabolic process"/>
    <property type="evidence" value="ECO:0007669"/>
    <property type="project" value="TreeGrafter"/>
</dbReference>
<sequence length="186" mass="21863">MIVNIIVAYCKNSGIGKDNALLWDIKEDMAKFKRLTTGNKNNAIIMGRKTYESLNNVDGLVNRDNLILSKSLNIDKITNKNIVKTFTTIQILEEFVKSKNYDEIWIIGGEQIYNLFLTNLVNKNTIFKINEIIITYIEKEFICTSYFPNLEEYTKNYNLYFYSKNIIKTKDPNINYNIYDIIYKFL</sequence>